<dbReference type="EMBL" id="BART01000882">
    <property type="protein sequence ID" value="GAG58126.1"/>
    <property type="molecule type" value="Genomic_DNA"/>
</dbReference>
<dbReference type="Gene3D" id="2.120.10.30">
    <property type="entry name" value="TolB, C-terminal domain"/>
    <property type="match status" value="1"/>
</dbReference>
<name>X1ADJ1_9ZZZZ</name>
<comment type="caution">
    <text evidence="1">The sequence shown here is derived from an EMBL/GenBank/DDBJ whole genome shotgun (WGS) entry which is preliminary data.</text>
</comment>
<protein>
    <recommendedName>
        <fullName evidence="2">Bulb-type lectin domain-containing protein</fullName>
    </recommendedName>
</protein>
<evidence type="ECO:0000313" key="1">
    <source>
        <dbReference type="EMBL" id="GAG58126.1"/>
    </source>
</evidence>
<gene>
    <name evidence="1" type="ORF">S01H4_03555</name>
</gene>
<proteinExistence type="predicted"/>
<dbReference type="Pfam" id="PF06739">
    <property type="entry name" value="SBBP"/>
    <property type="match status" value="1"/>
</dbReference>
<dbReference type="InterPro" id="IPR010620">
    <property type="entry name" value="SBBP_repeat"/>
</dbReference>
<evidence type="ECO:0008006" key="2">
    <source>
        <dbReference type="Google" id="ProtNLM"/>
    </source>
</evidence>
<dbReference type="InterPro" id="IPR011042">
    <property type="entry name" value="6-blade_b-propeller_TolB-like"/>
</dbReference>
<reference evidence="1" key="1">
    <citation type="journal article" date="2014" name="Front. Microbiol.">
        <title>High frequency of phylogenetically diverse reductive dehalogenase-homologous genes in deep subseafloor sedimentary metagenomes.</title>
        <authorList>
            <person name="Kawai M."/>
            <person name="Futagami T."/>
            <person name="Toyoda A."/>
            <person name="Takaki Y."/>
            <person name="Nishi S."/>
            <person name="Hori S."/>
            <person name="Arai W."/>
            <person name="Tsubouchi T."/>
            <person name="Morono Y."/>
            <person name="Uchiyama I."/>
            <person name="Ito T."/>
            <person name="Fujiyama A."/>
            <person name="Inagaki F."/>
            <person name="Takami H."/>
        </authorList>
    </citation>
    <scope>NUCLEOTIDE SEQUENCE</scope>
    <source>
        <strain evidence="1">Expedition CK06-06</strain>
    </source>
</reference>
<organism evidence="1">
    <name type="scientific">marine sediment metagenome</name>
    <dbReference type="NCBI Taxonomy" id="412755"/>
    <lineage>
        <taxon>unclassified sequences</taxon>
        <taxon>metagenomes</taxon>
        <taxon>ecological metagenomes</taxon>
    </lineage>
</organism>
<accession>X1ADJ1</accession>
<dbReference type="PANTHER" id="PTHR42754:SF1">
    <property type="entry name" value="LIPOPROTEIN"/>
    <property type="match status" value="1"/>
</dbReference>
<dbReference type="PANTHER" id="PTHR42754">
    <property type="entry name" value="ENDOGLUCANASE"/>
    <property type="match status" value="1"/>
</dbReference>
<dbReference type="SUPFAM" id="SSF101898">
    <property type="entry name" value="NHL repeat"/>
    <property type="match status" value="1"/>
</dbReference>
<sequence>MGVQQWNTTWGGNDDDIANGVAIDSLNNVYIAGCTESFVPISSDICLVKYDSSGVQQWNRTWGGIDLDVGFGIVIDSSDNIYISGWTSSFGAGRFDMCIVKFSSSGVLHWNKSWGGCHAIQGCAIALDTSDNVYVSGSTGSFGEKKDDIYLMKCSGSGLKQWNNTWDGGYDDFSYAI</sequence>
<dbReference type="AlphaFoldDB" id="X1ADJ1"/>
<feature type="non-terminal residue" evidence="1">
    <location>
        <position position="177"/>
    </location>
</feature>